<dbReference type="PANTHER" id="PTHR43580:SF2">
    <property type="entry name" value="CYTOKINE-LIKE NUCLEAR FACTOR N-PAC"/>
    <property type="match status" value="1"/>
</dbReference>
<keyword evidence="1" id="KW-0560">Oxidoreductase</keyword>
<name>A0ABQ6CM74_9HYPH</name>
<dbReference type="Gene3D" id="1.10.1040.10">
    <property type="entry name" value="N-(1-d-carboxylethyl)-l-norvaline Dehydrogenase, domain 2"/>
    <property type="match status" value="1"/>
</dbReference>
<evidence type="ECO:0000256" key="2">
    <source>
        <dbReference type="ARBA" id="ARBA00023027"/>
    </source>
</evidence>
<dbReference type="InterPro" id="IPR036291">
    <property type="entry name" value="NAD(P)-bd_dom_sf"/>
</dbReference>
<dbReference type="PANTHER" id="PTHR43580">
    <property type="entry name" value="OXIDOREDUCTASE GLYR1-RELATED"/>
    <property type="match status" value="1"/>
</dbReference>
<dbReference type="InterPro" id="IPR029154">
    <property type="entry name" value="HIBADH-like_NADP-bd"/>
</dbReference>
<reference evidence="6" key="1">
    <citation type="journal article" date="2019" name="Int. J. Syst. Evol. Microbiol.">
        <title>The Global Catalogue of Microorganisms (GCM) 10K type strain sequencing project: providing services to taxonomists for standard genome sequencing and annotation.</title>
        <authorList>
            <consortium name="The Broad Institute Genomics Platform"/>
            <consortium name="The Broad Institute Genome Sequencing Center for Infectious Disease"/>
            <person name="Wu L."/>
            <person name="Ma J."/>
        </authorList>
    </citation>
    <scope>NUCLEOTIDE SEQUENCE [LARGE SCALE GENOMIC DNA]</scope>
    <source>
        <strain evidence="6">NBRC 101365</strain>
    </source>
</reference>
<comment type="caution">
    <text evidence="5">The sequence shown here is derived from an EMBL/GenBank/DDBJ whole genome shotgun (WGS) entry which is preliminary data.</text>
</comment>
<organism evidence="5 6">
    <name type="scientific">Labrys miyagiensis</name>
    <dbReference type="NCBI Taxonomy" id="346912"/>
    <lineage>
        <taxon>Bacteria</taxon>
        <taxon>Pseudomonadati</taxon>
        <taxon>Pseudomonadota</taxon>
        <taxon>Alphaproteobacteria</taxon>
        <taxon>Hyphomicrobiales</taxon>
        <taxon>Xanthobacteraceae</taxon>
        <taxon>Labrys</taxon>
    </lineage>
</organism>
<evidence type="ECO:0000313" key="6">
    <source>
        <dbReference type="Proteomes" id="UP001156882"/>
    </source>
</evidence>
<sequence length="291" mass="30092">MQIGFAGLGNMGFAMAANLVKAGHEVLAWNRSKEPVARLVALGAKEAATPAEAAQAGIFVTMLADDASTRSILEEGGALAALKPGAVHVCMATVSVAFAQEMAGRHAEKGVGYIAAPVLGRVNVAEAGQLNILAAGEDALLDRVQPVFDVMGQKTWRFGAEPERANAVKLASNFMLVSAIETMAEASAMVAGHGVAVADFLAMATSTAFAAPVYKIYGEAIVQQRFEPAGFKLSLALKDIRLALEAAELARAPMPFASTLKDNLLDGVAHGEGHLDLAALSKVAARRAGKG</sequence>
<dbReference type="EMBL" id="BSPC01000048">
    <property type="protein sequence ID" value="GLS21408.1"/>
    <property type="molecule type" value="Genomic_DNA"/>
</dbReference>
<evidence type="ECO:0000313" key="5">
    <source>
        <dbReference type="EMBL" id="GLS21408.1"/>
    </source>
</evidence>
<evidence type="ECO:0000256" key="1">
    <source>
        <dbReference type="ARBA" id="ARBA00023002"/>
    </source>
</evidence>
<accession>A0ABQ6CM74</accession>
<dbReference type="InterPro" id="IPR051265">
    <property type="entry name" value="HIBADH-related_NP60_sf"/>
</dbReference>
<keyword evidence="6" id="KW-1185">Reference proteome</keyword>
<dbReference type="InterPro" id="IPR006115">
    <property type="entry name" value="6PGDH_NADP-bd"/>
</dbReference>
<feature type="domain" description="3-hydroxyisobutyrate dehydrogenase-like NAD-binding" evidence="4">
    <location>
        <begin position="165"/>
        <end position="283"/>
    </location>
</feature>
<evidence type="ECO:0000259" key="3">
    <source>
        <dbReference type="Pfam" id="PF03446"/>
    </source>
</evidence>
<dbReference type="SUPFAM" id="SSF51735">
    <property type="entry name" value="NAD(P)-binding Rossmann-fold domains"/>
    <property type="match status" value="1"/>
</dbReference>
<protein>
    <submittedName>
        <fullName evidence="5">Dehydrogenase</fullName>
    </submittedName>
</protein>
<dbReference type="Gene3D" id="3.40.50.720">
    <property type="entry name" value="NAD(P)-binding Rossmann-like Domain"/>
    <property type="match status" value="1"/>
</dbReference>
<dbReference type="InterPro" id="IPR015815">
    <property type="entry name" value="HIBADH-related"/>
</dbReference>
<dbReference type="Proteomes" id="UP001156882">
    <property type="component" value="Unassembled WGS sequence"/>
</dbReference>
<dbReference type="PIRSF" id="PIRSF000103">
    <property type="entry name" value="HIBADH"/>
    <property type="match status" value="1"/>
</dbReference>
<proteinExistence type="predicted"/>
<gene>
    <name evidence="5" type="ORF">GCM10007874_44250</name>
</gene>
<keyword evidence="2" id="KW-0520">NAD</keyword>
<evidence type="ECO:0000259" key="4">
    <source>
        <dbReference type="Pfam" id="PF14833"/>
    </source>
</evidence>
<feature type="domain" description="6-phosphogluconate dehydrogenase NADP-binding" evidence="3">
    <location>
        <begin position="2"/>
        <end position="155"/>
    </location>
</feature>
<dbReference type="InterPro" id="IPR013328">
    <property type="entry name" value="6PGD_dom2"/>
</dbReference>
<dbReference type="Pfam" id="PF03446">
    <property type="entry name" value="NAD_binding_2"/>
    <property type="match status" value="1"/>
</dbReference>
<dbReference type="Pfam" id="PF14833">
    <property type="entry name" value="NAD_binding_11"/>
    <property type="match status" value="1"/>
</dbReference>
<dbReference type="SUPFAM" id="SSF48179">
    <property type="entry name" value="6-phosphogluconate dehydrogenase C-terminal domain-like"/>
    <property type="match status" value="1"/>
</dbReference>
<dbReference type="InterPro" id="IPR008927">
    <property type="entry name" value="6-PGluconate_DH-like_C_sf"/>
</dbReference>